<reference evidence="1 2" key="1">
    <citation type="journal article" date="2021" name="Commun. Biol.">
        <title>The genome of Shorea leprosula (Dipterocarpaceae) highlights the ecological relevance of drought in aseasonal tropical rainforests.</title>
        <authorList>
            <person name="Ng K.K.S."/>
            <person name="Kobayashi M.J."/>
            <person name="Fawcett J.A."/>
            <person name="Hatakeyama M."/>
            <person name="Paape T."/>
            <person name="Ng C.H."/>
            <person name="Ang C.C."/>
            <person name="Tnah L.H."/>
            <person name="Lee C.T."/>
            <person name="Nishiyama T."/>
            <person name="Sese J."/>
            <person name="O'Brien M.J."/>
            <person name="Copetti D."/>
            <person name="Mohd Noor M.I."/>
            <person name="Ong R.C."/>
            <person name="Putra M."/>
            <person name="Sireger I.Z."/>
            <person name="Indrioko S."/>
            <person name="Kosugi Y."/>
            <person name="Izuno A."/>
            <person name="Isagi Y."/>
            <person name="Lee S.L."/>
            <person name="Shimizu K.K."/>
        </authorList>
    </citation>
    <scope>NUCLEOTIDE SEQUENCE [LARGE SCALE GENOMIC DNA]</scope>
    <source>
        <strain evidence="1">214</strain>
    </source>
</reference>
<dbReference type="Proteomes" id="UP001054252">
    <property type="component" value="Unassembled WGS sequence"/>
</dbReference>
<proteinExistence type="predicted"/>
<accession>A0AAV5IGS3</accession>
<evidence type="ECO:0000313" key="1">
    <source>
        <dbReference type="EMBL" id="GKU99529.1"/>
    </source>
</evidence>
<name>A0AAV5IGS3_9ROSI</name>
<sequence length="84" mass="9707">MVHLCVTIITRILFLGRKSDLLSCNVELTCVPCQISQGYNILQNTIGYEKLSSSHIRPKIYIYEAPFKHVFTRQRASKYTDLQT</sequence>
<comment type="caution">
    <text evidence="1">The sequence shown here is derived from an EMBL/GenBank/DDBJ whole genome shotgun (WGS) entry which is preliminary data.</text>
</comment>
<keyword evidence="2" id="KW-1185">Reference proteome</keyword>
<dbReference type="AlphaFoldDB" id="A0AAV5IGS3"/>
<dbReference type="EMBL" id="BPVZ01000014">
    <property type="protein sequence ID" value="GKU99529.1"/>
    <property type="molecule type" value="Genomic_DNA"/>
</dbReference>
<protein>
    <submittedName>
        <fullName evidence="1">Uncharacterized protein</fullName>
    </submittedName>
</protein>
<evidence type="ECO:0000313" key="2">
    <source>
        <dbReference type="Proteomes" id="UP001054252"/>
    </source>
</evidence>
<gene>
    <name evidence="1" type="ORF">SLEP1_g12367</name>
</gene>
<organism evidence="1 2">
    <name type="scientific">Rubroshorea leprosula</name>
    <dbReference type="NCBI Taxonomy" id="152421"/>
    <lineage>
        <taxon>Eukaryota</taxon>
        <taxon>Viridiplantae</taxon>
        <taxon>Streptophyta</taxon>
        <taxon>Embryophyta</taxon>
        <taxon>Tracheophyta</taxon>
        <taxon>Spermatophyta</taxon>
        <taxon>Magnoliopsida</taxon>
        <taxon>eudicotyledons</taxon>
        <taxon>Gunneridae</taxon>
        <taxon>Pentapetalae</taxon>
        <taxon>rosids</taxon>
        <taxon>malvids</taxon>
        <taxon>Malvales</taxon>
        <taxon>Dipterocarpaceae</taxon>
        <taxon>Rubroshorea</taxon>
    </lineage>
</organism>